<evidence type="ECO:0000256" key="1">
    <source>
        <dbReference type="ARBA" id="ARBA00022679"/>
    </source>
</evidence>
<reference evidence="4" key="1">
    <citation type="submission" date="2025-08" db="UniProtKB">
        <authorList>
            <consortium name="RefSeq"/>
        </authorList>
    </citation>
    <scope>IDENTIFICATION</scope>
</reference>
<proteinExistence type="predicted"/>
<name>A0A8M1KHQ1_CLUHA</name>
<dbReference type="Proteomes" id="UP000515152">
    <property type="component" value="Chromosome 4"/>
</dbReference>
<sequence>MFLKRLGPQLGRPTRSVAGWLTSKILTRRNRVLEENAVKLCGISPDDSVLELGHGPGVGLEAAARLLSGPKGKLLGIDYSEYMHQIASKRMQELITSGKVTLYHCDVASMPIAESSVDRVFHCNCYYFWPDLKKGTLEINRVMRTGYPTWYTWHLKTFLLGRAGVLKSIWRPYGPRDSQM</sequence>
<organism evidence="3 4">
    <name type="scientific">Clupea harengus</name>
    <name type="common">Atlantic herring</name>
    <dbReference type="NCBI Taxonomy" id="7950"/>
    <lineage>
        <taxon>Eukaryota</taxon>
        <taxon>Metazoa</taxon>
        <taxon>Chordata</taxon>
        <taxon>Craniata</taxon>
        <taxon>Vertebrata</taxon>
        <taxon>Euteleostomi</taxon>
        <taxon>Actinopterygii</taxon>
        <taxon>Neopterygii</taxon>
        <taxon>Teleostei</taxon>
        <taxon>Clupei</taxon>
        <taxon>Clupeiformes</taxon>
        <taxon>Clupeoidei</taxon>
        <taxon>Clupeidae</taxon>
        <taxon>Clupea</taxon>
    </lineage>
</organism>
<gene>
    <name evidence="4" type="primary">zgc:194242</name>
</gene>
<dbReference type="GO" id="GO:0032259">
    <property type="term" value="P:methylation"/>
    <property type="evidence" value="ECO:0007669"/>
    <property type="project" value="UniProtKB-KW"/>
</dbReference>
<dbReference type="GO" id="GO:0016126">
    <property type="term" value="P:sterol biosynthetic process"/>
    <property type="evidence" value="ECO:0007669"/>
    <property type="project" value="TreeGrafter"/>
</dbReference>
<evidence type="ECO:0000313" key="3">
    <source>
        <dbReference type="Proteomes" id="UP000515152"/>
    </source>
</evidence>
<keyword evidence="3" id="KW-1185">Reference proteome</keyword>
<dbReference type="InterPro" id="IPR041698">
    <property type="entry name" value="Methyltransf_25"/>
</dbReference>
<accession>A0A8M1KHQ1</accession>
<keyword evidence="4" id="KW-0489">Methyltransferase</keyword>
<dbReference type="GO" id="GO:0005783">
    <property type="term" value="C:endoplasmic reticulum"/>
    <property type="evidence" value="ECO:0007669"/>
    <property type="project" value="TreeGrafter"/>
</dbReference>
<keyword evidence="1" id="KW-0808">Transferase</keyword>
<dbReference type="InterPro" id="IPR050447">
    <property type="entry name" value="Erg6_SMT_methyltransf"/>
</dbReference>
<dbReference type="RefSeq" id="XP_042563601.1">
    <property type="nucleotide sequence ID" value="XM_042707667.1"/>
</dbReference>
<dbReference type="AlphaFoldDB" id="A0A8M1KHQ1"/>
<evidence type="ECO:0000259" key="2">
    <source>
        <dbReference type="Pfam" id="PF13649"/>
    </source>
</evidence>
<feature type="domain" description="Methyltransferase" evidence="2">
    <location>
        <begin position="49"/>
        <end position="146"/>
    </location>
</feature>
<dbReference type="GeneID" id="105889856"/>
<dbReference type="PANTHER" id="PTHR44068">
    <property type="entry name" value="ZGC:194242"/>
    <property type="match status" value="1"/>
</dbReference>
<protein>
    <submittedName>
        <fullName evidence="4">Uncharacterized methyltransferase YdaC isoform X2</fullName>
    </submittedName>
</protein>
<dbReference type="PANTHER" id="PTHR44068:SF1">
    <property type="entry name" value="HYPOTHETICAL LOC100005854"/>
    <property type="match status" value="1"/>
</dbReference>
<dbReference type="Pfam" id="PF13649">
    <property type="entry name" value="Methyltransf_25"/>
    <property type="match status" value="1"/>
</dbReference>
<evidence type="ECO:0000313" key="4">
    <source>
        <dbReference type="RefSeq" id="XP_042563601.1"/>
    </source>
</evidence>
<dbReference type="GO" id="GO:0003838">
    <property type="term" value="F:sterol 24-C-methyltransferase activity"/>
    <property type="evidence" value="ECO:0007669"/>
    <property type="project" value="TreeGrafter"/>
</dbReference>